<dbReference type="EMBL" id="RIBW01000013">
    <property type="protein sequence ID" value="RUL98568.1"/>
    <property type="molecule type" value="Genomic_DNA"/>
</dbReference>
<keyword evidence="3" id="KW-0231">Viral genome packaging</keyword>
<sequence length="516" mass="57085">MTGQTASGRYQQLSTARSAVLERARASAKLTIPSLLPPSGHSETSSLPTPFQGIGARGVNNLASKLLLALLPPNSPFFRLMIDDFTLEQLTQRQGMRAEVEKGLNKIERALMTEIETTAIRVSAFEALKQLLVAGNVLIYLPNEGGMRVFRLDRYVVKRDPMGNVIEIITREDISPDMVPQSMKDSVKQKSKSNEKTIELYTHIVRTPDKWVIRQEIKGMTVPRSRGSYPLDKCPWIALRFTKIDCEDYGRGYVEEYYGDLLSLETLQQAIVEGSAAAAKVLFLVNPNGTTRMTDIAKAPSGAVRSGNAEDVSVLQLEKYADFQIAFKTIETIQQRLSFAFLLNTAIQRAGERVTAEEIRYMAGELEDALGGVYSILSQEFQLPLVRVLMFRMERQKKIPPLPKGVVRPTITTGLEALGRGHDMNKLNLFGQAAQQAAALPPEISKADFLMRIGTALGLDMDGLVKTPAQLQQDQQQLMLQQLLDKLGPKGMDILRDQLKPEVQDGAQAQAQPASG</sequence>
<evidence type="ECO:0000313" key="4">
    <source>
        <dbReference type="EMBL" id="RUL98568.1"/>
    </source>
</evidence>
<reference evidence="4 5" key="1">
    <citation type="journal article" date="2015" name="Int. J. Syst. Evol. Microbiol.">
        <title>Rhizobium anhuiense sp. nov., isolated from effective nodules of Vicia faba and Pisum sativum.</title>
        <authorList>
            <person name="Zhang Y.J."/>
            <person name="Zheng W.T."/>
            <person name="Everall I."/>
            <person name="Young J.P."/>
            <person name="Zhang X.X."/>
            <person name="Tian C.F."/>
            <person name="Sui X.H."/>
            <person name="Wang E.T."/>
            <person name="Chen W.X."/>
        </authorList>
    </citation>
    <scope>NUCLEOTIDE SEQUENCE [LARGE SCALE GENOMIC DNA]</scope>
    <source>
        <strain evidence="4 5">CCBAU 23252</strain>
    </source>
</reference>
<accession>A0A3S0Q6G1</accession>
<comment type="subcellular location">
    <subcellularLocation>
        <location evidence="1">Virion</location>
    </subcellularLocation>
</comment>
<evidence type="ECO:0000256" key="2">
    <source>
        <dbReference type="ARBA" id="ARBA00022612"/>
    </source>
</evidence>
<dbReference type="Pfam" id="PF12236">
    <property type="entry name" value="Head-tail_con"/>
    <property type="match status" value="1"/>
</dbReference>
<dbReference type="RefSeq" id="WP_127431190.1">
    <property type="nucleotide sequence ID" value="NZ_BMFI01000012.1"/>
</dbReference>
<comment type="caution">
    <text evidence="4">The sequence shown here is derived from an EMBL/GenBank/DDBJ whole genome shotgun (WGS) entry which is preliminary data.</text>
</comment>
<proteinExistence type="predicted"/>
<evidence type="ECO:0000256" key="3">
    <source>
        <dbReference type="ARBA" id="ARBA00023219"/>
    </source>
</evidence>
<organism evidence="4 5">
    <name type="scientific">Rhizobium anhuiense</name>
    <dbReference type="NCBI Taxonomy" id="1184720"/>
    <lineage>
        <taxon>Bacteria</taxon>
        <taxon>Pseudomonadati</taxon>
        <taxon>Pseudomonadota</taxon>
        <taxon>Alphaproteobacteria</taxon>
        <taxon>Hyphomicrobiales</taxon>
        <taxon>Rhizobiaceae</taxon>
        <taxon>Rhizobium/Agrobacterium group</taxon>
        <taxon>Rhizobium</taxon>
    </lineage>
</organism>
<protein>
    <submittedName>
        <fullName evidence="4">Phage tail protein</fullName>
    </submittedName>
</protein>
<evidence type="ECO:0000313" key="5">
    <source>
        <dbReference type="Proteomes" id="UP000273611"/>
    </source>
</evidence>
<evidence type="ECO:0000256" key="1">
    <source>
        <dbReference type="ARBA" id="ARBA00004328"/>
    </source>
</evidence>
<name>A0A3S0Q6G1_9HYPH</name>
<dbReference type="AlphaFoldDB" id="A0A3S0Q6G1"/>
<keyword evidence="2" id="KW-1188">Viral release from host cell</keyword>
<dbReference type="Proteomes" id="UP000273611">
    <property type="component" value="Unassembled WGS sequence"/>
</dbReference>
<dbReference type="InterPro" id="IPR020991">
    <property type="entry name" value="Connector_podovirus"/>
</dbReference>
<gene>
    <name evidence="4" type="ORF">EEQ99_24155</name>
</gene>